<dbReference type="RefSeq" id="XP_007911711.1">
    <property type="nucleotide sequence ID" value="XM_007913520.1"/>
</dbReference>
<feature type="region of interest" description="Disordered" evidence="1">
    <location>
        <begin position="105"/>
        <end position="145"/>
    </location>
</feature>
<reference evidence="3" key="1">
    <citation type="journal article" date="2013" name="Genome Announc.">
        <title>Draft genome sequence of the ascomycete Phaeoacremonium aleophilum strain UCR-PA7, a causal agent of the esca disease complex in grapevines.</title>
        <authorList>
            <person name="Blanco-Ulate B."/>
            <person name="Rolshausen P."/>
            <person name="Cantu D."/>
        </authorList>
    </citation>
    <scope>NUCLEOTIDE SEQUENCE [LARGE SCALE GENOMIC DNA]</scope>
    <source>
        <strain evidence="3">UCR-PA7</strain>
    </source>
</reference>
<evidence type="ECO:0000313" key="3">
    <source>
        <dbReference type="Proteomes" id="UP000014074"/>
    </source>
</evidence>
<evidence type="ECO:0000313" key="2">
    <source>
        <dbReference type="EMBL" id="EOO03644.1"/>
    </source>
</evidence>
<dbReference type="AlphaFoldDB" id="R8BWG2"/>
<dbReference type="GeneID" id="19329865"/>
<keyword evidence="3" id="KW-1185">Reference proteome</keyword>
<evidence type="ECO:0000256" key="1">
    <source>
        <dbReference type="SAM" id="MobiDB-lite"/>
    </source>
</evidence>
<accession>R8BWG2</accession>
<feature type="compositionally biased region" description="Basic and acidic residues" evidence="1">
    <location>
        <begin position="105"/>
        <end position="115"/>
    </location>
</feature>
<name>R8BWG2_PHAM7</name>
<feature type="compositionally biased region" description="Low complexity" evidence="1">
    <location>
        <begin position="65"/>
        <end position="82"/>
    </location>
</feature>
<dbReference type="eggNOG" id="ENOG502SZVT">
    <property type="taxonomic scope" value="Eukaryota"/>
</dbReference>
<proteinExistence type="predicted"/>
<feature type="compositionally biased region" description="Low complexity" evidence="1">
    <location>
        <begin position="28"/>
        <end position="38"/>
    </location>
</feature>
<protein>
    <submittedName>
        <fullName evidence="2">Uncharacterized protein</fullName>
    </submittedName>
</protein>
<dbReference type="Proteomes" id="UP000014074">
    <property type="component" value="Unassembled WGS sequence"/>
</dbReference>
<sequence>MGASSAPMDIGKGSYLSTPSYDSSCAFPSWPRRSSLSESSCEYRATSFLSDDDLFPQDVFEDDAQSIASSSSTASPQPGSPQIMTEADLLEMQRERMAAQREVMRLIMSEKERRRQQAKRRGSSGSKKSPKSKLSSMTPITETGE</sequence>
<gene>
    <name evidence="2" type="ORF">UCRPA7_931</name>
</gene>
<feature type="region of interest" description="Disordered" evidence="1">
    <location>
        <begin position="61"/>
        <end position="83"/>
    </location>
</feature>
<organism evidence="2 3">
    <name type="scientific">Phaeoacremonium minimum (strain UCR-PA7)</name>
    <name type="common">Esca disease fungus</name>
    <name type="synonym">Togninia minima</name>
    <dbReference type="NCBI Taxonomy" id="1286976"/>
    <lineage>
        <taxon>Eukaryota</taxon>
        <taxon>Fungi</taxon>
        <taxon>Dikarya</taxon>
        <taxon>Ascomycota</taxon>
        <taxon>Pezizomycotina</taxon>
        <taxon>Sordariomycetes</taxon>
        <taxon>Sordariomycetidae</taxon>
        <taxon>Togniniales</taxon>
        <taxon>Togniniaceae</taxon>
        <taxon>Phaeoacremonium</taxon>
    </lineage>
</organism>
<feature type="region of interest" description="Disordered" evidence="1">
    <location>
        <begin position="1"/>
        <end position="38"/>
    </location>
</feature>
<dbReference type="KEGG" id="tmn:UCRPA7_931"/>
<feature type="compositionally biased region" description="Low complexity" evidence="1">
    <location>
        <begin position="123"/>
        <end position="136"/>
    </location>
</feature>
<dbReference type="EMBL" id="KB932817">
    <property type="protein sequence ID" value="EOO03644.1"/>
    <property type="molecule type" value="Genomic_DNA"/>
</dbReference>
<dbReference type="HOGENOM" id="CLU_119146_0_0_1"/>